<evidence type="ECO:0000313" key="3">
    <source>
        <dbReference type="Proteomes" id="UP000271098"/>
    </source>
</evidence>
<evidence type="ECO:0000313" key="2">
    <source>
        <dbReference type="EMBL" id="VDN33807.1"/>
    </source>
</evidence>
<organism evidence="4">
    <name type="scientific">Gongylonema pulchrum</name>
    <dbReference type="NCBI Taxonomy" id="637853"/>
    <lineage>
        <taxon>Eukaryota</taxon>
        <taxon>Metazoa</taxon>
        <taxon>Ecdysozoa</taxon>
        <taxon>Nematoda</taxon>
        <taxon>Chromadorea</taxon>
        <taxon>Rhabditida</taxon>
        <taxon>Spirurina</taxon>
        <taxon>Spiruromorpha</taxon>
        <taxon>Spiruroidea</taxon>
        <taxon>Gongylonematidae</taxon>
        <taxon>Gongylonema</taxon>
    </lineage>
</organism>
<evidence type="ECO:0000259" key="1">
    <source>
        <dbReference type="Pfam" id="PF19533"/>
    </source>
</evidence>
<sequence>MSLVRLSEQKHENAFSGGAAGAGYRVTLKLGSNGPVGEALKTLFFVPSAQSTTDARAKPAKRTLEEVLVGDEDMPYRRRQYVVRCFARRPTRGSRVLPQRLYGSVSKEEYRICLALSNDTRFF</sequence>
<name>A0A183EEM9_9BILA</name>
<dbReference type="WBParaSite" id="GPUH_0001944501-mRNA-1">
    <property type="protein sequence ID" value="GPUH_0001944501-mRNA-1"/>
    <property type="gene ID" value="GPUH_0001944501"/>
</dbReference>
<dbReference type="Pfam" id="PF19533">
    <property type="entry name" value="Rab3-GAP_cat_C"/>
    <property type="match status" value="1"/>
</dbReference>
<proteinExistence type="predicted"/>
<gene>
    <name evidence="2" type="ORF">GPUH_LOCUS19420</name>
</gene>
<protein>
    <submittedName>
        <fullName evidence="4">Rab3-GAP_cat_C domain-containing protein</fullName>
    </submittedName>
</protein>
<dbReference type="OrthoDB" id="5831599at2759"/>
<keyword evidence="3" id="KW-1185">Reference proteome</keyword>
<feature type="domain" description="Rab3GAP catalytic subunit C-terminal" evidence="1">
    <location>
        <begin position="71"/>
        <end position="123"/>
    </location>
</feature>
<dbReference type="Proteomes" id="UP000271098">
    <property type="component" value="Unassembled WGS sequence"/>
</dbReference>
<evidence type="ECO:0000313" key="4">
    <source>
        <dbReference type="WBParaSite" id="GPUH_0001944501-mRNA-1"/>
    </source>
</evidence>
<accession>A0A183EEM9</accession>
<dbReference type="AlphaFoldDB" id="A0A183EEM9"/>
<reference evidence="2 3" key="2">
    <citation type="submission" date="2018-11" db="EMBL/GenBank/DDBJ databases">
        <authorList>
            <consortium name="Pathogen Informatics"/>
        </authorList>
    </citation>
    <scope>NUCLEOTIDE SEQUENCE [LARGE SCALE GENOMIC DNA]</scope>
</reference>
<reference evidence="4" key="1">
    <citation type="submission" date="2016-06" db="UniProtKB">
        <authorList>
            <consortium name="WormBaseParasite"/>
        </authorList>
    </citation>
    <scope>IDENTIFICATION</scope>
</reference>
<dbReference type="EMBL" id="UYRT01088488">
    <property type="protein sequence ID" value="VDN33807.1"/>
    <property type="molecule type" value="Genomic_DNA"/>
</dbReference>
<dbReference type="InterPro" id="IPR045698">
    <property type="entry name" value="Rab3GAP1_C"/>
</dbReference>